<dbReference type="InterPro" id="IPR013249">
    <property type="entry name" value="RNA_pol_sigma70_r4_t2"/>
</dbReference>
<keyword evidence="7" id="KW-0240">DNA-directed RNA polymerase</keyword>
<dbReference type="InterPro" id="IPR039425">
    <property type="entry name" value="RNA_pol_sigma-70-like"/>
</dbReference>
<feature type="domain" description="RNA polymerase sigma-70 region 2" evidence="5">
    <location>
        <begin position="31"/>
        <end position="91"/>
    </location>
</feature>
<dbReference type="RefSeq" id="WP_188417855.1">
    <property type="nucleotide sequence ID" value="NZ_BMDO01000008.1"/>
</dbReference>
<evidence type="ECO:0000256" key="1">
    <source>
        <dbReference type="ARBA" id="ARBA00010641"/>
    </source>
</evidence>
<dbReference type="InterPro" id="IPR007627">
    <property type="entry name" value="RNA_pol_sigma70_r2"/>
</dbReference>
<accession>A0A917JC55</accession>
<organism evidence="7 8">
    <name type="scientific">Mucilaginibacter galii</name>
    <dbReference type="NCBI Taxonomy" id="2005073"/>
    <lineage>
        <taxon>Bacteria</taxon>
        <taxon>Pseudomonadati</taxon>
        <taxon>Bacteroidota</taxon>
        <taxon>Sphingobacteriia</taxon>
        <taxon>Sphingobacteriales</taxon>
        <taxon>Sphingobacteriaceae</taxon>
        <taxon>Mucilaginibacter</taxon>
    </lineage>
</organism>
<dbReference type="NCBIfam" id="TIGR02937">
    <property type="entry name" value="sigma70-ECF"/>
    <property type="match status" value="1"/>
</dbReference>
<evidence type="ECO:0000256" key="3">
    <source>
        <dbReference type="ARBA" id="ARBA00023082"/>
    </source>
</evidence>
<sequence length="197" mass="22785">MSQKLAPVDEELFTSIKQGNHAAFQSLFDNYWEEAYTLVWKKTGSEDDAKDIVQDLFIYIWNNAAKINLKRSFRSYIFAALKYKIINHYVAANKYAFVDGEDVTDDENLSVLPHLPMETKELEQILDDEIDALPERMKEILNLSRKEGLSISEIAFRLSIAEKTVKNQLSIGVGRLRESLITKYDLWLPVLIMLIKH</sequence>
<keyword evidence="8" id="KW-1185">Reference proteome</keyword>
<evidence type="ECO:0000256" key="2">
    <source>
        <dbReference type="ARBA" id="ARBA00023015"/>
    </source>
</evidence>
<dbReference type="SUPFAM" id="SSF88659">
    <property type="entry name" value="Sigma3 and sigma4 domains of RNA polymerase sigma factors"/>
    <property type="match status" value="1"/>
</dbReference>
<dbReference type="Pfam" id="PF08281">
    <property type="entry name" value="Sigma70_r4_2"/>
    <property type="match status" value="1"/>
</dbReference>
<dbReference type="SUPFAM" id="SSF88946">
    <property type="entry name" value="Sigma2 domain of RNA polymerase sigma factors"/>
    <property type="match status" value="1"/>
</dbReference>
<protein>
    <submittedName>
        <fullName evidence="7">DNA-directed RNA polymerase sigma-70 factor</fullName>
    </submittedName>
</protein>
<evidence type="ECO:0000313" key="8">
    <source>
        <dbReference type="Proteomes" id="UP000662074"/>
    </source>
</evidence>
<dbReference type="GO" id="GO:0000428">
    <property type="term" value="C:DNA-directed RNA polymerase complex"/>
    <property type="evidence" value="ECO:0007669"/>
    <property type="project" value="UniProtKB-KW"/>
</dbReference>
<feature type="domain" description="RNA polymerase sigma factor 70 region 4 type 2" evidence="6">
    <location>
        <begin position="124"/>
        <end position="170"/>
    </location>
</feature>
<evidence type="ECO:0000259" key="6">
    <source>
        <dbReference type="Pfam" id="PF08281"/>
    </source>
</evidence>
<reference evidence="7" key="2">
    <citation type="submission" date="2020-09" db="EMBL/GenBank/DDBJ databases">
        <authorList>
            <person name="Sun Q."/>
            <person name="Sedlacek I."/>
        </authorList>
    </citation>
    <scope>NUCLEOTIDE SEQUENCE</scope>
    <source>
        <strain evidence="7">CCM 8711</strain>
    </source>
</reference>
<dbReference type="GO" id="GO:0003677">
    <property type="term" value="F:DNA binding"/>
    <property type="evidence" value="ECO:0007669"/>
    <property type="project" value="InterPro"/>
</dbReference>
<name>A0A917JC55_9SPHI</name>
<dbReference type="Gene3D" id="1.10.10.10">
    <property type="entry name" value="Winged helix-like DNA-binding domain superfamily/Winged helix DNA-binding domain"/>
    <property type="match status" value="1"/>
</dbReference>
<evidence type="ECO:0000259" key="5">
    <source>
        <dbReference type="Pfam" id="PF04542"/>
    </source>
</evidence>
<keyword evidence="4" id="KW-0804">Transcription</keyword>
<dbReference type="InterPro" id="IPR014284">
    <property type="entry name" value="RNA_pol_sigma-70_dom"/>
</dbReference>
<dbReference type="Gene3D" id="1.10.1740.10">
    <property type="match status" value="1"/>
</dbReference>
<keyword evidence="3" id="KW-0731">Sigma factor</keyword>
<proteinExistence type="inferred from homology"/>
<comment type="similarity">
    <text evidence="1">Belongs to the sigma-70 factor family. ECF subfamily.</text>
</comment>
<dbReference type="InterPro" id="IPR036388">
    <property type="entry name" value="WH-like_DNA-bd_sf"/>
</dbReference>
<dbReference type="GO" id="GO:0006352">
    <property type="term" value="P:DNA-templated transcription initiation"/>
    <property type="evidence" value="ECO:0007669"/>
    <property type="project" value="InterPro"/>
</dbReference>
<dbReference type="PANTHER" id="PTHR43133:SF46">
    <property type="entry name" value="RNA POLYMERASE SIGMA-70 FACTOR ECF SUBFAMILY"/>
    <property type="match status" value="1"/>
</dbReference>
<dbReference type="EMBL" id="BMDO01000008">
    <property type="protein sequence ID" value="GGI51750.1"/>
    <property type="molecule type" value="Genomic_DNA"/>
</dbReference>
<dbReference type="Pfam" id="PF04542">
    <property type="entry name" value="Sigma70_r2"/>
    <property type="match status" value="1"/>
</dbReference>
<dbReference type="GO" id="GO:0016987">
    <property type="term" value="F:sigma factor activity"/>
    <property type="evidence" value="ECO:0007669"/>
    <property type="project" value="UniProtKB-KW"/>
</dbReference>
<dbReference type="AlphaFoldDB" id="A0A917JC55"/>
<gene>
    <name evidence="7" type="ORF">GCM10011425_29620</name>
</gene>
<dbReference type="PANTHER" id="PTHR43133">
    <property type="entry name" value="RNA POLYMERASE ECF-TYPE SIGMA FACTO"/>
    <property type="match status" value="1"/>
</dbReference>
<comment type="caution">
    <text evidence="7">The sequence shown here is derived from an EMBL/GenBank/DDBJ whole genome shotgun (WGS) entry which is preliminary data.</text>
</comment>
<keyword evidence="2" id="KW-0805">Transcription regulation</keyword>
<dbReference type="InterPro" id="IPR013325">
    <property type="entry name" value="RNA_pol_sigma_r2"/>
</dbReference>
<dbReference type="InterPro" id="IPR013324">
    <property type="entry name" value="RNA_pol_sigma_r3/r4-like"/>
</dbReference>
<evidence type="ECO:0000256" key="4">
    <source>
        <dbReference type="ARBA" id="ARBA00023163"/>
    </source>
</evidence>
<reference evidence="7" key="1">
    <citation type="journal article" date="2014" name="Int. J. Syst. Evol. Microbiol.">
        <title>Complete genome sequence of Corynebacterium casei LMG S-19264T (=DSM 44701T), isolated from a smear-ripened cheese.</title>
        <authorList>
            <consortium name="US DOE Joint Genome Institute (JGI-PGF)"/>
            <person name="Walter F."/>
            <person name="Albersmeier A."/>
            <person name="Kalinowski J."/>
            <person name="Ruckert C."/>
        </authorList>
    </citation>
    <scope>NUCLEOTIDE SEQUENCE</scope>
    <source>
        <strain evidence="7">CCM 8711</strain>
    </source>
</reference>
<dbReference type="Proteomes" id="UP000662074">
    <property type="component" value="Unassembled WGS sequence"/>
</dbReference>
<evidence type="ECO:0000313" key="7">
    <source>
        <dbReference type="EMBL" id="GGI51750.1"/>
    </source>
</evidence>